<gene>
    <name evidence="1" type="ORF">PISL3812_01144</name>
</gene>
<sequence>MFLTVPNMASEPRKCNNFPFPKIVRDPSLIFSPYVSLFGILFYLDAFEVESLYSMEDVRRIFVEDG</sequence>
<accession>A0A0U1LLB0</accession>
<proteinExistence type="predicted"/>
<name>A0A0U1LLB0_TALIS</name>
<evidence type="ECO:0000313" key="1">
    <source>
        <dbReference type="EMBL" id="CRG83788.1"/>
    </source>
</evidence>
<dbReference type="InterPro" id="IPR021842">
    <property type="entry name" value="DUF3435"/>
</dbReference>
<reference evidence="1 2" key="1">
    <citation type="submission" date="2015-04" db="EMBL/GenBank/DDBJ databases">
        <authorList>
            <person name="Syromyatnikov M.Y."/>
            <person name="Popov V.N."/>
        </authorList>
    </citation>
    <scope>NUCLEOTIDE SEQUENCE [LARGE SCALE GENOMIC DNA]</scope>
    <source>
        <strain evidence="1">WF-38-12</strain>
    </source>
</reference>
<dbReference type="OrthoDB" id="4360922at2759"/>
<protein>
    <submittedName>
        <fullName evidence="1">Uncharacterized protein</fullName>
    </submittedName>
</protein>
<dbReference type="STRING" id="28573.A0A0U1LLB0"/>
<dbReference type="EMBL" id="CVMT01000001">
    <property type="protein sequence ID" value="CRG83788.1"/>
    <property type="molecule type" value="Genomic_DNA"/>
</dbReference>
<keyword evidence="2" id="KW-1185">Reference proteome</keyword>
<dbReference type="AlphaFoldDB" id="A0A0U1LLB0"/>
<evidence type="ECO:0000313" key="2">
    <source>
        <dbReference type="Proteomes" id="UP000054383"/>
    </source>
</evidence>
<organism evidence="1 2">
    <name type="scientific">Talaromyces islandicus</name>
    <name type="common">Penicillium islandicum</name>
    <dbReference type="NCBI Taxonomy" id="28573"/>
    <lineage>
        <taxon>Eukaryota</taxon>
        <taxon>Fungi</taxon>
        <taxon>Dikarya</taxon>
        <taxon>Ascomycota</taxon>
        <taxon>Pezizomycotina</taxon>
        <taxon>Eurotiomycetes</taxon>
        <taxon>Eurotiomycetidae</taxon>
        <taxon>Eurotiales</taxon>
        <taxon>Trichocomaceae</taxon>
        <taxon>Talaromyces</taxon>
        <taxon>Talaromyces sect. Islandici</taxon>
    </lineage>
</organism>
<dbReference type="Pfam" id="PF11917">
    <property type="entry name" value="DUF3435"/>
    <property type="match status" value="1"/>
</dbReference>
<dbReference type="Proteomes" id="UP000054383">
    <property type="component" value="Unassembled WGS sequence"/>
</dbReference>